<keyword evidence="7" id="KW-0234">DNA repair</keyword>
<proteinExistence type="inferred from homology"/>
<dbReference type="InterPro" id="IPR036388">
    <property type="entry name" value="WH-like_DNA-bd_sf"/>
</dbReference>
<dbReference type="AlphaFoldDB" id="A0A3B1E4K5"/>
<gene>
    <name evidence="10" type="ORF">MNBD_PLANCTO02-2129</name>
</gene>
<comment type="catalytic activity">
    <reaction evidence="8">
        <text>a 6-O-methyl-2'-deoxyguanosine in DNA + L-cysteinyl-[protein] = S-methyl-L-cysteinyl-[protein] + a 2'-deoxyguanosine in DNA</text>
        <dbReference type="Rhea" id="RHEA:24000"/>
        <dbReference type="Rhea" id="RHEA-COMP:10131"/>
        <dbReference type="Rhea" id="RHEA-COMP:10132"/>
        <dbReference type="Rhea" id="RHEA-COMP:11367"/>
        <dbReference type="Rhea" id="RHEA-COMP:11368"/>
        <dbReference type="ChEBI" id="CHEBI:29950"/>
        <dbReference type="ChEBI" id="CHEBI:82612"/>
        <dbReference type="ChEBI" id="CHEBI:85445"/>
        <dbReference type="ChEBI" id="CHEBI:85448"/>
        <dbReference type="EC" id="2.1.1.63"/>
    </reaction>
</comment>
<keyword evidence="5 10" id="KW-0808">Transferase</keyword>
<evidence type="ECO:0000256" key="2">
    <source>
        <dbReference type="ARBA" id="ARBA00008711"/>
    </source>
</evidence>
<dbReference type="PANTHER" id="PTHR10815">
    <property type="entry name" value="METHYLATED-DNA--PROTEIN-CYSTEINE METHYLTRANSFERASE"/>
    <property type="match status" value="1"/>
</dbReference>
<protein>
    <recommendedName>
        <fullName evidence="3">methylated-DNA--[protein]-cysteine S-methyltransferase</fullName>
        <ecNumber evidence="3">2.1.1.63</ecNumber>
    </recommendedName>
</protein>
<keyword evidence="6" id="KW-0227">DNA damage</keyword>
<evidence type="ECO:0000256" key="7">
    <source>
        <dbReference type="ARBA" id="ARBA00023204"/>
    </source>
</evidence>
<organism evidence="10">
    <name type="scientific">hydrothermal vent metagenome</name>
    <dbReference type="NCBI Taxonomy" id="652676"/>
    <lineage>
        <taxon>unclassified sequences</taxon>
        <taxon>metagenomes</taxon>
        <taxon>ecological metagenomes</taxon>
    </lineage>
</organism>
<evidence type="ECO:0000256" key="4">
    <source>
        <dbReference type="ARBA" id="ARBA00022603"/>
    </source>
</evidence>
<dbReference type="Pfam" id="PF01035">
    <property type="entry name" value="DNA_binding_1"/>
    <property type="match status" value="1"/>
</dbReference>
<evidence type="ECO:0000256" key="6">
    <source>
        <dbReference type="ARBA" id="ARBA00022763"/>
    </source>
</evidence>
<evidence type="ECO:0000256" key="3">
    <source>
        <dbReference type="ARBA" id="ARBA00011918"/>
    </source>
</evidence>
<dbReference type="GO" id="GO:0003908">
    <property type="term" value="F:methylated-DNA-[protein]-cysteine S-methyltransferase activity"/>
    <property type="evidence" value="ECO:0007669"/>
    <property type="project" value="UniProtKB-EC"/>
</dbReference>
<accession>A0A3B1E4K5</accession>
<comment type="catalytic activity">
    <reaction evidence="1">
        <text>a 4-O-methyl-thymidine in DNA + L-cysteinyl-[protein] = a thymidine in DNA + S-methyl-L-cysteinyl-[protein]</text>
        <dbReference type="Rhea" id="RHEA:53428"/>
        <dbReference type="Rhea" id="RHEA-COMP:10131"/>
        <dbReference type="Rhea" id="RHEA-COMP:10132"/>
        <dbReference type="Rhea" id="RHEA-COMP:13555"/>
        <dbReference type="Rhea" id="RHEA-COMP:13556"/>
        <dbReference type="ChEBI" id="CHEBI:29950"/>
        <dbReference type="ChEBI" id="CHEBI:82612"/>
        <dbReference type="ChEBI" id="CHEBI:137386"/>
        <dbReference type="ChEBI" id="CHEBI:137387"/>
        <dbReference type="EC" id="2.1.1.63"/>
    </reaction>
</comment>
<dbReference type="NCBIfam" id="TIGR00589">
    <property type="entry name" value="ogt"/>
    <property type="match status" value="1"/>
</dbReference>
<evidence type="ECO:0000256" key="1">
    <source>
        <dbReference type="ARBA" id="ARBA00001286"/>
    </source>
</evidence>
<dbReference type="CDD" id="cd06445">
    <property type="entry name" value="ATase"/>
    <property type="match status" value="1"/>
</dbReference>
<dbReference type="PANTHER" id="PTHR10815:SF13">
    <property type="entry name" value="METHYLATED-DNA--PROTEIN-CYSTEINE METHYLTRANSFERASE"/>
    <property type="match status" value="1"/>
</dbReference>
<dbReference type="InterPro" id="IPR036217">
    <property type="entry name" value="MethylDNA_cys_MeTrfase_DNAb"/>
</dbReference>
<evidence type="ECO:0000256" key="5">
    <source>
        <dbReference type="ARBA" id="ARBA00022679"/>
    </source>
</evidence>
<dbReference type="GO" id="GO:0006281">
    <property type="term" value="P:DNA repair"/>
    <property type="evidence" value="ECO:0007669"/>
    <property type="project" value="UniProtKB-KW"/>
</dbReference>
<dbReference type="Gene3D" id="1.10.10.10">
    <property type="entry name" value="Winged helix-like DNA-binding domain superfamily/Winged helix DNA-binding domain"/>
    <property type="match status" value="1"/>
</dbReference>
<sequence>MGQSASIASVKRSKKKLDHQNIHQGRFWVTFPTELGWFGMIGDEETLCRLSIGHSSEKKAIDQILKLAPEATEQNWNIALQKDLQDFALGKNVSFRNYSLGLPQLTPFQKRVLRETQKIPYGKTITYGALAKRASSPNAARAAGSVMSSNRIPILIPCHRVVGANGHLGGFSAPQGTTLKQKILQMEQLSNESISP</sequence>
<keyword evidence="4 10" id="KW-0489">Methyltransferase</keyword>
<dbReference type="PROSITE" id="PS00374">
    <property type="entry name" value="MGMT"/>
    <property type="match status" value="1"/>
</dbReference>
<reference evidence="10" key="1">
    <citation type="submission" date="2018-06" db="EMBL/GenBank/DDBJ databases">
        <authorList>
            <person name="Zhirakovskaya E."/>
        </authorList>
    </citation>
    <scope>NUCLEOTIDE SEQUENCE</scope>
</reference>
<evidence type="ECO:0000313" key="10">
    <source>
        <dbReference type="EMBL" id="VAX37547.1"/>
    </source>
</evidence>
<name>A0A3B1E4K5_9ZZZZ</name>
<dbReference type="GO" id="GO:0032259">
    <property type="term" value="P:methylation"/>
    <property type="evidence" value="ECO:0007669"/>
    <property type="project" value="UniProtKB-KW"/>
</dbReference>
<feature type="domain" description="Methylated-DNA-[protein]-cysteine S-methyltransferase DNA binding" evidence="9">
    <location>
        <begin position="107"/>
        <end position="188"/>
    </location>
</feature>
<comment type="similarity">
    <text evidence="2">Belongs to the MGMT family.</text>
</comment>
<dbReference type="EC" id="2.1.1.63" evidence="3"/>
<evidence type="ECO:0000256" key="8">
    <source>
        <dbReference type="ARBA" id="ARBA00049348"/>
    </source>
</evidence>
<dbReference type="InterPro" id="IPR014048">
    <property type="entry name" value="MethylDNA_cys_MeTrfase_DNA-bd"/>
</dbReference>
<evidence type="ECO:0000259" key="9">
    <source>
        <dbReference type="Pfam" id="PF01035"/>
    </source>
</evidence>
<dbReference type="InterPro" id="IPR001497">
    <property type="entry name" value="MethylDNA_cys_MeTrfase_AS"/>
</dbReference>
<dbReference type="SUPFAM" id="SSF46767">
    <property type="entry name" value="Methylated DNA-protein cysteine methyltransferase, C-terminal domain"/>
    <property type="match status" value="1"/>
</dbReference>
<dbReference type="FunFam" id="1.10.10.10:FF:000214">
    <property type="entry name" value="Methylated-DNA--protein-cysteine methyltransferase"/>
    <property type="match status" value="1"/>
</dbReference>
<dbReference type="EMBL" id="UOGL01000129">
    <property type="protein sequence ID" value="VAX37547.1"/>
    <property type="molecule type" value="Genomic_DNA"/>
</dbReference>